<proteinExistence type="predicted"/>
<reference evidence="2 3" key="1">
    <citation type="submission" date="2016-10" db="EMBL/GenBank/DDBJ databases">
        <authorList>
            <person name="de Groot N.N."/>
        </authorList>
    </citation>
    <scope>NUCLEOTIDE SEQUENCE [LARGE SCALE GENOMIC DNA]</scope>
    <source>
        <strain evidence="2 3">DSM 44993</strain>
    </source>
</reference>
<dbReference type="EMBL" id="FOEF01000036">
    <property type="protein sequence ID" value="SEP54082.1"/>
    <property type="molecule type" value="Genomic_DNA"/>
</dbReference>
<dbReference type="SUPFAM" id="SSF47413">
    <property type="entry name" value="lambda repressor-like DNA-binding domains"/>
    <property type="match status" value="1"/>
</dbReference>
<dbReference type="InterPro" id="IPR043917">
    <property type="entry name" value="DUF5753"/>
</dbReference>
<dbReference type="CDD" id="cd00093">
    <property type="entry name" value="HTH_XRE"/>
    <property type="match status" value="1"/>
</dbReference>
<protein>
    <submittedName>
        <fullName evidence="2">Helix-turn-helix domain-containing protein</fullName>
    </submittedName>
</protein>
<sequence length="300" mass="33776">MLRAMPTATRATRRLGAFLRKKREAVPLIAEQVGRHLDQSPSTVSRYELGTLRLTWPVIKMLLALYGHTEEGDPVVLEAWALYQATKDEPKPVRLPKGASPAFRRLVQETFVAKGFREIATNLLPGMLQTEGYMRALAQTLHDPSRRDDKTFEVRKSRQRRLDPADPNPIFYHAVLDEICLTRLVGGPAVMLPQLRHVLHVAEDWDNVTVQAVPKEAGDYGAATGGLTIVDYEEGQPSWAYFEYQAGADLVENEEDVLRFAKLHEDAARVPESPDEGAIALSPDETIKFIRRQIEVLETR</sequence>
<keyword evidence="3" id="KW-1185">Reference proteome</keyword>
<evidence type="ECO:0000313" key="3">
    <source>
        <dbReference type="Proteomes" id="UP000198582"/>
    </source>
</evidence>
<evidence type="ECO:0000259" key="1">
    <source>
        <dbReference type="Pfam" id="PF19054"/>
    </source>
</evidence>
<dbReference type="Proteomes" id="UP000198582">
    <property type="component" value="Unassembled WGS sequence"/>
</dbReference>
<dbReference type="STRING" id="394193.SAMN04489732_13639"/>
<dbReference type="InterPro" id="IPR010982">
    <property type="entry name" value="Lambda_DNA-bd_dom_sf"/>
</dbReference>
<dbReference type="InterPro" id="IPR001387">
    <property type="entry name" value="Cro/C1-type_HTH"/>
</dbReference>
<dbReference type="GO" id="GO:0003677">
    <property type="term" value="F:DNA binding"/>
    <property type="evidence" value="ECO:0007669"/>
    <property type="project" value="InterPro"/>
</dbReference>
<accession>A0A1H8YPW8</accession>
<evidence type="ECO:0000313" key="2">
    <source>
        <dbReference type="EMBL" id="SEP54082.1"/>
    </source>
</evidence>
<dbReference type="Pfam" id="PF19054">
    <property type="entry name" value="DUF5753"/>
    <property type="match status" value="1"/>
</dbReference>
<dbReference type="OrthoDB" id="4285266at2"/>
<gene>
    <name evidence="2" type="ORF">SAMN04489732_13639</name>
</gene>
<organism evidence="2 3">
    <name type="scientific">Amycolatopsis saalfeldensis</name>
    <dbReference type="NCBI Taxonomy" id="394193"/>
    <lineage>
        <taxon>Bacteria</taxon>
        <taxon>Bacillati</taxon>
        <taxon>Actinomycetota</taxon>
        <taxon>Actinomycetes</taxon>
        <taxon>Pseudonocardiales</taxon>
        <taxon>Pseudonocardiaceae</taxon>
        <taxon>Amycolatopsis</taxon>
    </lineage>
</organism>
<feature type="domain" description="DUF5753" evidence="1">
    <location>
        <begin position="113"/>
        <end position="292"/>
    </location>
</feature>
<name>A0A1H8YPW8_9PSEU</name>
<dbReference type="AlphaFoldDB" id="A0A1H8YPW8"/>
<dbReference type="Pfam" id="PF13560">
    <property type="entry name" value="HTH_31"/>
    <property type="match status" value="1"/>
</dbReference>